<evidence type="ECO:0000313" key="3">
    <source>
        <dbReference type="Proteomes" id="UP000467841"/>
    </source>
</evidence>
<reference evidence="2" key="1">
    <citation type="submission" date="2020-01" db="EMBL/GenBank/DDBJ databases">
        <authorList>
            <person name="Mishra B."/>
        </authorList>
    </citation>
    <scope>NUCLEOTIDE SEQUENCE [LARGE SCALE GENOMIC DNA]</scope>
</reference>
<accession>A0A6D2HV97</accession>
<dbReference type="EMBL" id="CACVBM020000532">
    <property type="protein sequence ID" value="CAA7020169.1"/>
    <property type="molecule type" value="Genomic_DNA"/>
</dbReference>
<comment type="caution">
    <text evidence="2">The sequence shown here is derived from an EMBL/GenBank/DDBJ whole genome shotgun (WGS) entry which is preliminary data.</text>
</comment>
<proteinExistence type="predicted"/>
<dbReference type="Proteomes" id="UP000467841">
    <property type="component" value="Unassembled WGS sequence"/>
</dbReference>
<name>A0A6D2HV97_9BRAS</name>
<organism evidence="2 3">
    <name type="scientific">Microthlaspi erraticum</name>
    <dbReference type="NCBI Taxonomy" id="1685480"/>
    <lineage>
        <taxon>Eukaryota</taxon>
        <taxon>Viridiplantae</taxon>
        <taxon>Streptophyta</taxon>
        <taxon>Embryophyta</taxon>
        <taxon>Tracheophyta</taxon>
        <taxon>Spermatophyta</taxon>
        <taxon>Magnoliopsida</taxon>
        <taxon>eudicotyledons</taxon>
        <taxon>Gunneridae</taxon>
        <taxon>Pentapetalae</taxon>
        <taxon>rosids</taxon>
        <taxon>malvids</taxon>
        <taxon>Brassicales</taxon>
        <taxon>Brassicaceae</taxon>
        <taxon>Coluteocarpeae</taxon>
        <taxon>Microthlaspi</taxon>
    </lineage>
</organism>
<keyword evidence="1" id="KW-0472">Membrane</keyword>
<gene>
    <name evidence="2" type="ORF">MERR_LOCUS7404</name>
</gene>
<feature type="transmembrane region" description="Helical" evidence="1">
    <location>
        <begin position="65"/>
        <end position="92"/>
    </location>
</feature>
<evidence type="ECO:0000256" key="1">
    <source>
        <dbReference type="SAM" id="Phobius"/>
    </source>
</evidence>
<dbReference type="AlphaFoldDB" id="A0A6D2HV97"/>
<protein>
    <submittedName>
        <fullName evidence="2">Uncharacterized protein</fullName>
    </submittedName>
</protein>
<keyword evidence="1" id="KW-1133">Transmembrane helix</keyword>
<evidence type="ECO:0000313" key="2">
    <source>
        <dbReference type="EMBL" id="CAA7020169.1"/>
    </source>
</evidence>
<keyword evidence="3" id="KW-1185">Reference proteome</keyword>
<sequence length="116" mass="12942">MQVARVCRRTDCLFSGGAEASFNQCGEAELRRNSGVKQFAFLSSSGAVLRAAAWRCGGGRFRSRGLAVLAVLLFSEIHFKFLVHFTVVYFGYWLRSSSPDLNPSEERGWDQVACRL</sequence>
<keyword evidence="1" id="KW-0812">Transmembrane</keyword>